<keyword evidence="2" id="KW-0067">ATP-binding</keyword>
<dbReference type="SUPFAM" id="SSF46689">
    <property type="entry name" value="Homeodomain-like"/>
    <property type="match status" value="1"/>
</dbReference>
<evidence type="ECO:0000256" key="2">
    <source>
        <dbReference type="ARBA" id="ARBA00022840"/>
    </source>
</evidence>
<dbReference type="PROSITE" id="PS00676">
    <property type="entry name" value="SIGMA54_INTERACT_2"/>
    <property type="match status" value="1"/>
</dbReference>
<sequence length="483" mass="53864">MSSTIVLVADQQEVNAPLSRRLEDQDHSVFVVKDIPEALLYLRDPACTASVVVFQQAMRRQQDAMTLAEICSFRPYLQIILLAEKGKSPLGEIPVPHANIRILQRPVNPQDLFQVVQDAVGAVDALLDKKQSAIDLDLTSENNDSGLPMFTTPFLMRVGMADVPVLLHGETGVGKEVMARKLCAYSPRAQKPFLKLNCAALPSELVESELFGYEKGAFTGAAIDKPGKFEIAQGGTILLDEIGDMDIRLQAKLLQVLQDGEVQPLGSRKTLKLNVRVLAATHRDLRRAIELGTFREDLYYRLNVVSIVIPPLRERRDEIIPLAEKLLRRHLRAGIPEPLLTESFKNLMLQYDWPGNVRELENLMRRLLVYQNESMITGDLELAIAQSKSRSRPALSQSGEASEAVQSVATPQPTASQISSMDHLAEVSRQAEAKLLLDALEATHWNRRQAAARLNLDYKAFLYKLQKLGIVEKREKAEVPQTA</sequence>
<evidence type="ECO:0000256" key="1">
    <source>
        <dbReference type="ARBA" id="ARBA00022741"/>
    </source>
</evidence>
<dbReference type="PANTHER" id="PTHR32071">
    <property type="entry name" value="TRANSCRIPTIONAL REGULATORY PROTEIN"/>
    <property type="match status" value="1"/>
</dbReference>
<dbReference type="InterPro" id="IPR027417">
    <property type="entry name" value="P-loop_NTPase"/>
</dbReference>
<feature type="compositionally biased region" description="Polar residues" evidence="6">
    <location>
        <begin position="394"/>
        <end position="420"/>
    </location>
</feature>
<dbReference type="OrthoDB" id="9771372at2"/>
<dbReference type="InterPro" id="IPR003593">
    <property type="entry name" value="AAA+_ATPase"/>
</dbReference>
<dbReference type="GO" id="GO:0005524">
    <property type="term" value="F:ATP binding"/>
    <property type="evidence" value="ECO:0007669"/>
    <property type="project" value="UniProtKB-KW"/>
</dbReference>
<dbReference type="SMART" id="SM00382">
    <property type="entry name" value="AAA"/>
    <property type="match status" value="1"/>
</dbReference>
<keyword evidence="1" id="KW-0547">Nucleotide-binding</keyword>
<dbReference type="SUPFAM" id="SSF52172">
    <property type="entry name" value="CheY-like"/>
    <property type="match status" value="1"/>
</dbReference>
<dbReference type="GO" id="GO:0043565">
    <property type="term" value="F:sequence-specific DNA binding"/>
    <property type="evidence" value="ECO:0007669"/>
    <property type="project" value="InterPro"/>
</dbReference>
<proteinExistence type="predicted"/>
<dbReference type="AlphaFoldDB" id="A0A841JQH8"/>
<dbReference type="Gene3D" id="1.10.10.60">
    <property type="entry name" value="Homeodomain-like"/>
    <property type="match status" value="1"/>
</dbReference>
<evidence type="ECO:0000313" key="9">
    <source>
        <dbReference type="Proteomes" id="UP000538666"/>
    </source>
</evidence>
<dbReference type="Proteomes" id="UP000538666">
    <property type="component" value="Unassembled WGS sequence"/>
</dbReference>
<dbReference type="InterPro" id="IPR025662">
    <property type="entry name" value="Sigma_54_int_dom_ATP-bd_1"/>
</dbReference>
<dbReference type="EMBL" id="JACHEK010000001">
    <property type="protein sequence ID" value="MBB6142807.1"/>
    <property type="molecule type" value="Genomic_DNA"/>
</dbReference>
<feature type="region of interest" description="Disordered" evidence="6">
    <location>
        <begin position="393"/>
        <end position="423"/>
    </location>
</feature>
<dbReference type="PROSITE" id="PS00675">
    <property type="entry name" value="SIGMA54_INTERACT_1"/>
    <property type="match status" value="1"/>
</dbReference>
<gene>
    <name evidence="8" type="ORF">HNQ77_000745</name>
</gene>
<dbReference type="GO" id="GO:0006355">
    <property type="term" value="P:regulation of DNA-templated transcription"/>
    <property type="evidence" value="ECO:0007669"/>
    <property type="project" value="InterPro"/>
</dbReference>
<dbReference type="FunFam" id="3.40.50.300:FF:000006">
    <property type="entry name" value="DNA-binding transcriptional regulator NtrC"/>
    <property type="match status" value="1"/>
</dbReference>
<dbReference type="InterPro" id="IPR002078">
    <property type="entry name" value="Sigma_54_int"/>
</dbReference>
<evidence type="ECO:0000313" key="8">
    <source>
        <dbReference type="EMBL" id="MBB6142807.1"/>
    </source>
</evidence>
<dbReference type="Pfam" id="PF25601">
    <property type="entry name" value="AAA_lid_14"/>
    <property type="match status" value="1"/>
</dbReference>
<keyword evidence="5" id="KW-0804">Transcription</keyword>
<dbReference type="InterPro" id="IPR025944">
    <property type="entry name" value="Sigma_54_int_dom_CS"/>
</dbReference>
<dbReference type="Gene3D" id="1.10.8.60">
    <property type="match status" value="1"/>
</dbReference>
<organism evidence="8 9">
    <name type="scientific">Silvibacterium bohemicum</name>
    <dbReference type="NCBI Taxonomy" id="1577686"/>
    <lineage>
        <taxon>Bacteria</taxon>
        <taxon>Pseudomonadati</taxon>
        <taxon>Acidobacteriota</taxon>
        <taxon>Terriglobia</taxon>
        <taxon>Terriglobales</taxon>
        <taxon>Acidobacteriaceae</taxon>
        <taxon>Silvibacterium</taxon>
    </lineage>
</organism>
<dbReference type="PROSITE" id="PS00688">
    <property type="entry name" value="SIGMA54_INTERACT_3"/>
    <property type="match status" value="1"/>
</dbReference>
<keyword evidence="9" id="KW-1185">Reference proteome</keyword>
<accession>A0A841JQH8</accession>
<reference evidence="8 9" key="1">
    <citation type="submission" date="2020-08" db="EMBL/GenBank/DDBJ databases">
        <title>Genomic Encyclopedia of Type Strains, Phase IV (KMG-IV): sequencing the most valuable type-strain genomes for metagenomic binning, comparative biology and taxonomic classification.</title>
        <authorList>
            <person name="Goeker M."/>
        </authorList>
    </citation>
    <scope>NUCLEOTIDE SEQUENCE [LARGE SCALE GENOMIC DNA]</scope>
    <source>
        <strain evidence="8 9">DSM 103733</strain>
    </source>
</reference>
<dbReference type="PRINTS" id="PR01590">
    <property type="entry name" value="HTHFIS"/>
</dbReference>
<evidence type="ECO:0000256" key="5">
    <source>
        <dbReference type="ARBA" id="ARBA00023163"/>
    </source>
</evidence>
<evidence type="ECO:0000256" key="3">
    <source>
        <dbReference type="ARBA" id="ARBA00023015"/>
    </source>
</evidence>
<name>A0A841JQH8_9BACT</name>
<dbReference type="CDD" id="cd00009">
    <property type="entry name" value="AAA"/>
    <property type="match status" value="1"/>
</dbReference>
<dbReference type="InterPro" id="IPR002197">
    <property type="entry name" value="HTH_Fis"/>
</dbReference>
<dbReference type="RefSeq" id="WP_050057988.1">
    <property type="nucleotide sequence ID" value="NZ_JACHEK010000001.1"/>
</dbReference>
<dbReference type="Pfam" id="PF02954">
    <property type="entry name" value="HTH_8"/>
    <property type="match status" value="1"/>
</dbReference>
<dbReference type="Gene3D" id="3.40.50.300">
    <property type="entry name" value="P-loop containing nucleotide triphosphate hydrolases"/>
    <property type="match status" value="1"/>
</dbReference>
<dbReference type="InterPro" id="IPR025943">
    <property type="entry name" value="Sigma_54_int_dom_ATP-bd_2"/>
</dbReference>
<feature type="domain" description="Sigma-54 factor interaction" evidence="7">
    <location>
        <begin position="157"/>
        <end position="369"/>
    </location>
</feature>
<dbReference type="PROSITE" id="PS50045">
    <property type="entry name" value="SIGMA54_INTERACT_4"/>
    <property type="match status" value="1"/>
</dbReference>
<dbReference type="Pfam" id="PF00158">
    <property type="entry name" value="Sigma54_activat"/>
    <property type="match status" value="1"/>
</dbReference>
<dbReference type="InterPro" id="IPR011006">
    <property type="entry name" value="CheY-like_superfamily"/>
</dbReference>
<evidence type="ECO:0000259" key="7">
    <source>
        <dbReference type="PROSITE" id="PS50045"/>
    </source>
</evidence>
<dbReference type="SUPFAM" id="SSF52540">
    <property type="entry name" value="P-loop containing nucleoside triphosphate hydrolases"/>
    <property type="match status" value="1"/>
</dbReference>
<evidence type="ECO:0000256" key="6">
    <source>
        <dbReference type="SAM" id="MobiDB-lite"/>
    </source>
</evidence>
<protein>
    <submittedName>
        <fullName evidence="8">Two-component system response regulator AtoC</fullName>
    </submittedName>
</protein>
<dbReference type="InterPro" id="IPR009057">
    <property type="entry name" value="Homeodomain-like_sf"/>
</dbReference>
<evidence type="ECO:0000256" key="4">
    <source>
        <dbReference type="ARBA" id="ARBA00023125"/>
    </source>
</evidence>
<keyword evidence="4" id="KW-0238">DNA-binding</keyword>
<dbReference type="InterPro" id="IPR058031">
    <property type="entry name" value="AAA_lid_NorR"/>
</dbReference>
<keyword evidence="3" id="KW-0805">Transcription regulation</keyword>
<dbReference type="Gene3D" id="3.40.50.2300">
    <property type="match status" value="1"/>
</dbReference>
<comment type="caution">
    <text evidence="8">The sequence shown here is derived from an EMBL/GenBank/DDBJ whole genome shotgun (WGS) entry which is preliminary data.</text>
</comment>